<dbReference type="PANTHER" id="PTHR37945">
    <property type="entry name" value="EXTRACELLULAR TUNGSTATE BINDING PROTEIN"/>
    <property type="match status" value="1"/>
</dbReference>
<dbReference type="InterPro" id="IPR024370">
    <property type="entry name" value="PBP_domain"/>
</dbReference>
<organism evidence="3 4">
    <name type="scientific">Xylaria multiplex</name>
    <dbReference type="NCBI Taxonomy" id="323545"/>
    <lineage>
        <taxon>Eukaryota</taxon>
        <taxon>Fungi</taxon>
        <taxon>Dikarya</taxon>
        <taxon>Ascomycota</taxon>
        <taxon>Pezizomycotina</taxon>
        <taxon>Sordariomycetes</taxon>
        <taxon>Xylariomycetidae</taxon>
        <taxon>Xylariales</taxon>
        <taxon>Xylariaceae</taxon>
        <taxon>Xylaria</taxon>
    </lineage>
</organism>
<name>A0A7C8MTX6_9PEZI</name>
<reference evidence="3 4" key="1">
    <citation type="submission" date="2019-12" db="EMBL/GenBank/DDBJ databases">
        <title>Draft genome sequence of the ascomycete Xylaria multiplex DSM 110363.</title>
        <authorList>
            <person name="Buettner E."/>
            <person name="Kellner H."/>
        </authorList>
    </citation>
    <scope>NUCLEOTIDE SEQUENCE [LARGE SCALE GENOMIC DNA]</scope>
    <source>
        <strain evidence="3 4">DSM 110363</strain>
    </source>
</reference>
<feature type="signal peptide" evidence="1">
    <location>
        <begin position="1"/>
        <end position="20"/>
    </location>
</feature>
<dbReference type="Gene3D" id="3.40.190.10">
    <property type="entry name" value="Periplasmic binding protein-like II"/>
    <property type="match status" value="2"/>
</dbReference>
<proteinExistence type="predicted"/>
<dbReference type="EMBL" id="WUBL01000059">
    <property type="protein sequence ID" value="KAF2967935.1"/>
    <property type="molecule type" value="Genomic_DNA"/>
</dbReference>
<evidence type="ECO:0000313" key="3">
    <source>
        <dbReference type="EMBL" id="KAF2967935.1"/>
    </source>
</evidence>
<evidence type="ECO:0000313" key="4">
    <source>
        <dbReference type="Proteomes" id="UP000481858"/>
    </source>
</evidence>
<dbReference type="Pfam" id="PF12849">
    <property type="entry name" value="PBP_like_2"/>
    <property type="match status" value="1"/>
</dbReference>
<accession>A0A7C8MTX6</accession>
<dbReference type="SUPFAM" id="SSF53850">
    <property type="entry name" value="Periplasmic binding protein-like II"/>
    <property type="match status" value="1"/>
</dbReference>
<feature type="chain" id="PRO_5028883275" description="PBP domain-containing protein" evidence="1">
    <location>
        <begin position="21"/>
        <end position="358"/>
    </location>
</feature>
<evidence type="ECO:0000256" key="1">
    <source>
        <dbReference type="SAM" id="SignalP"/>
    </source>
</evidence>
<keyword evidence="1" id="KW-0732">Signal</keyword>
<dbReference type="AlphaFoldDB" id="A0A7C8MTX6"/>
<sequence length="358" mass="38314">MISRSAISAVAAFLAVSCLAQSPSAIYDGGFNSTDATIGLRVGNGGAGQSGLVGLLANEFIKDSVKNGSAPFRVAWYTSDTTYSIEYLKTGLLDIGITYSPAAEEIAINQGIVTDPAYYAFRDHFLFVGPAANPANISGGDDIMTIFSNLHSAAESGVTTDPSIKFLSRFDKSATNIKESLIWAGIGQVPWATAYSTGGEHVSGPAELLKHMSISSERVIANSSDLQWYHQFIDFHIQALTAAILLREYTITDRGTILSLDAETANRTVIYKAGTDDASDPLLNPAHLLIGAKAPNPERAVAFAEWVISDRGQSVIAGFEKNGEKLYSAAPSSSSNSTRKRNLRLKMPSYTKLPITIY</sequence>
<keyword evidence="4" id="KW-1185">Reference proteome</keyword>
<dbReference type="PROSITE" id="PS51257">
    <property type="entry name" value="PROKAR_LIPOPROTEIN"/>
    <property type="match status" value="1"/>
</dbReference>
<dbReference type="InterPro" id="IPR052738">
    <property type="entry name" value="ABC-Tungstate_binding"/>
</dbReference>
<dbReference type="InParanoid" id="A0A7C8MTX6"/>
<feature type="domain" description="PBP" evidence="2">
    <location>
        <begin position="57"/>
        <end position="311"/>
    </location>
</feature>
<protein>
    <recommendedName>
        <fullName evidence="2">PBP domain-containing protein</fullName>
    </recommendedName>
</protein>
<gene>
    <name evidence="3" type="ORF">GQX73_g5602</name>
</gene>
<dbReference type="PANTHER" id="PTHR37945:SF1">
    <property type="entry name" value="EXTRACELLULAR TUNGSTATE BINDING PROTEIN"/>
    <property type="match status" value="1"/>
</dbReference>
<dbReference type="OrthoDB" id="10260248at2759"/>
<dbReference type="Proteomes" id="UP000481858">
    <property type="component" value="Unassembled WGS sequence"/>
</dbReference>
<comment type="caution">
    <text evidence="3">The sequence shown here is derived from an EMBL/GenBank/DDBJ whole genome shotgun (WGS) entry which is preliminary data.</text>
</comment>
<evidence type="ECO:0000259" key="2">
    <source>
        <dbReference type="Pfam" id="PF12849"/>
    </source>
</evidence>